<name>A0A450TKJ6_9GAMM</name>
<evidence type="ECO:0000313" key="2">
    <source>
        <dbReference type="EMBL" id="VFJ77725.1"/>
    </source>
</evidence>
<dbReference type="EMBL" id="CAADEZ010000465">
    <property type="protein sequence ID" value="VFJ68117.1"/>
    <property type="molecule type" value="Genomic_DNA"/>
</dbReference>
<sequence length="92" mass="10637">MKFEWGPEKSLTNEKKHGIGFIEATTIFGDPFELTIADPDHSVGEYRFISIARSDVGNLLVVSYTERHKNSIRIISARRAERTEKKQYEQNH</sequence>
<dbReference type="Gene3D" id="3.10.450.530">
    <property type="entry name" value="Ribonuclease toxin, BrnT, of type II toxin-antitoxin system"/>
    <property type="match status" value="1"/>
</dbReference>
<evidence type="ECO:0000313" key="1">
    <source>
        <dbReference type="EMBL" id="VFJ68117.1"/>
    </source>
</evidence>
<evidence type="ECO:0000313" key="3">
    <source>
        <dbReference type="EMBL" id="VFK10508.1"/>
    </source>
</evidence>
<reference evidence="1" key="1">
    <citation type="submission" date="2019-02" db="EMBL/GenBank/DDBJ databases">
        <authorList>
            <person name="Gruber-Vodicka R. H."/>
            <person name="Seah K. B. B."/>
        </authorList>
    </citation>
    <scope>NUCLEOTIDE SEQUENCE</scope>
    <source>
        <strain evidence="1">BECK_BZ163</strain>
        <strain evidence="3">BECK_BZ164</strain>
        <strain evidence="2">BECK_BZ165</strain>
    </source>
</reference>
<accession>A0A450TKJ6</accession>
<protein>
    <submittedName>
        <fullName evidence="1">Uncharacterized protein</fullName>
    </submittedName>
</protein>
<dbReference type="AlphaFoldDB" id="A0A450TKJ6"/>
<gene>
    <name evidence="1" type="ORF">BECKFM1743A_GA0114220_104654</name>
    <name evidence="3" type="ORF">BECKFM1743B_GA0114221_101428</name>
    <name evidence="2" type="ORF">BECKFM1743C_GA0114222_110251</name>
</gene>
<proteinExistence type="predicted"/>
<dbReference type="InterPro" id="IPR038573">
    <property type="entry name" value="BrnT_sf"/>
</dbReference>
<dbReference type="EMBL" id="CAADFA010001024">
    <property type="protein sequence ID" value="VFJ77725.1"/>
    <property type="molecule type" value="Genomic_DNA"/>
</dbReference>
<organism evidence="1">
    <name type="scientific">Candidatus Kentrum sp. FM</name>
    <dbReference type="NCBI Taxonomy" id="2126340"/>
    <lineage>
        <taxon>Bacteria</taxon>
        <taxon>Pseudomonadati</taxon>
        <taxon>Pseudomonadota</taxon>
        <taxon>Gammaproteobacteria</taxon>
        <taxon>Candidatus Kentrum</taxon>
    </lineage>
</organism>
<dbReference type="EMBL" id="CAADFL010000142">
    <property type="protein sequence ID" value="VFK10508.1"/>
    <property type="molecule type" value="Genomic_DNA"/>
</dbReference>
<dbReference type="Pfam" id="PF04365">
    <property type="entry name" value="BrnT_toxin"/>
    <property type="match status" value="1"/>
</dbReference>
<dbReference type="InterPro" id="IPR007460">
    <property type="entry name" value="BrnT_toxin"/>
</dbReference>